<name>A0A645EXW1_9ZZZZ</name>
<dbReference type="EMBL" id="VSSQ01051177">
    <property type="protein sequence ID" value="MPN05264.1"/>
    <property type="molecule type" value="Genomic_DNA"/>
</dbReference>
<sequence length="122" mass="13963">MCLGIAQHIIAVVIPEKVIWRQFVHLPVVLMLPLFLGRVFVILKGHRPLCLHRLVQHIHDGQHICVRGSAFYIKLALQLSRLMGTGQRGQPFDEVPRSVMGNESSGLYRVYQHFKLGELQYP</sequence>
<evidence type="ECO:0000313" key="1">
    <source>
        <dbReference type="EMBL" id="MPN05264.1"/>
    </source>
</evidence>
<gene>
    <name evidence="1" type="ORF">SDC9_152514</name>
</gene>
<proteinExistence type="predicted"/>
<dbReference type="AlphaFoldDB" id="A0A645EXW1"/>
<organism evidence="1">
    <name type="scientific">bioreactor metagenome</name>
    <dbReference type="NCBI Taxonomy" id="1076179"/>
    <lineage>
        <taxon>unclassified sequences</taxon>
        <taxon>metagenomes</taxon>
        <taxon>ecological metagenomes</taxon>
    </lineage>
</organism>
<reference evidence="1" key="1">
    <citation type="submission" date="2019-08" db="EMBL/GenBank/DDBJ databases">
        <authorList>
            <person name="Kucharzyk K."/>
            <person name="Murdoch R.W."/>
            <person name="Higgins S."/>
            <person name="Loffler F."/>
        </authorList>
    </citation>
    <scope>NUCLEOTIDE SEQUENCE</scope>
</reference>
<comment type="caution">
    <text evidence="1">The sequence shown here is derived from an EMBL/GenBank/DDBJ whole genome shotgun (WGS) entry which is preliminary data.</text>
</comment>
<accession>A0A645EXW1</accession>
<protein>
    <submittedName>
        <fullName evidence="1">Uncharacterized protein</fullName>
    </submittedName>
</protein>